<evidence type="ECO:0000256" key="1">
    <source>
        <dbReference type="SAM" id="MobiDB-lite"/>
    </source>
</evidence>
<gene>
    <name evidence="2" type="ORF">BZ3500_MVSOF-1268-A1-R1_CHR3-3G06445</name>
</gene>
<proteinExistence type="predicted"/>
<reference evidence="3" key="1">
    <citation type="submission" date="2016-10" db="EMBL/GenBank/DDBJ databases">
        <authorList>
            <person name="Jeantristanb JTB J.-T."/>
            <person name="Ricardo R."/>
        </authorList>
    </citation>
    <scope>NUCLEOTIDE SEQUENCE [LARGE SCALE GENOMIC DNA]</scope>
</reference>
<organism evidence="2 3">
    <name type="scientific">Microbotryum saponariae</name>
    <dbReference type="NCBI Taxonomy" id="289078"/>
    <lineage>
        <taxon>Eukaryota</taxon>
        <taxon>Fungi</taxon>
        <taxon>Dikarya</taxon>
        <taxon>Basidiomycota</taxon>
        <taxon>Pucciniomycotina</taxon>
        <taxon>Microbotryomycetes</taxon>
        <taxon>Microbotryales</taxon>
        <taxon>Microbotryaceae</taxon>
        <taxon>Microbotryum</taxon>
    </lineage>
</organism>
<protein>
    <submittedName>
        <fullName evidence="2">BZ3500_MvSof-1268-A1-R1_Chr3-3g06445 protein</fullName>
    </submittedName>
</protein>
<dbReference type="EMBL" id="FMWP01000094">
    <property type="protein sequence ID" value="SCZ97903.1"/>
    <property type="molecule type" value="Genomic_DNA"/>
</dbReference>
<feature type="region of interest" description="Disordered" evidence="1">
    <location>
        <begin position="1"/>
        <end position="47"/>
    </location>
</feature>
<feature type="compositionally biased region" description="Basic and acidic residues" evidence="1">
    <location>
        <begin position="1"/>
        <end position="13"/>
    </location>
</feature>
<sequence>MSAPDRSSRRDSETSGAASTTPTATCTLPASQGSPHPTTTSTTPPLRHVHSLVISRLRDRLVQSNLQFDPQEVSADGLNFVDISRPARLEPASHALP</sequence>
<feature type="compositionally biased region" description="Low complexity" evidence="1">
    <location>
        <begin position="14"/>
        <end position="45"/>
    </location>
</feature>
<keyword evidence="3" id="KW-1185">Reference proteome</keyword>
<evidence type="ECO:0000313" key="2">
    <source>
        <dbReference type="EMBL" id="SCZ97903.1"/>
    </source>
</evidence>
<dbReference type="Proteomes" id="UP000249723">
    <property type="component" value="Unassembled WGS sequence"/>
</dbReference>
<accession>A0A2X0LNU7</accession>
<dbReference type="AlphaFoldDB" id="A0A2X0LNU7"/>
<name>A0A2X0LNU7_9BASI</name>
<evidence type="ECO:0000313" key="3">
    <source>
        <dbReference type="Proteomes" id="UP000249723"/>
    </source>
</evidence>